<sequence>MKLTIKDIARLSGVGKSTVSRVLNNEPNVSEATKAQVLAVVAEHNFQPSRSARAMRGIENRVIGIIVTRLDSPSENRVLRGILNALRQDGSEHFIAESRFEPKMVKEHLQFFAQRQVDGIIVFGFSALKQELLLPYRNKLVAVAQNYAELSSVYYDDYGSIRLLMERLYQQGKRRIGYLGVESSDRTTGLLRHQAYLNFCTEKQLTPHFALGTLDYYHAYQLAADVIRADTDALVCATDSIAIGVNKYLAEQQRSDIQVCGVGNNDLLKFLFPQTLSIEFGFYRAGERAFKQLLRLLNTPEKIEHFCVDCHFPEEQKNG</sequence>
<dbReference type="GO" id="GO:0000976">
    <property type="term" value="F:transcription cis-regulatory region binding"/>
    <property type="evidence" value="ECO:0007669"/>
    <property type="project" value="TreeGrafter"/>
</dbReference>
<dbReference type="InterPro" id="IPR012771">
    <property type="entry name" value="Trehalos_R_gpbac"/>
</dbReference>
<dbReference type="CDD" id="cd01392">
    <property type="entry name" value="HTH_LacI"/>
    <property type="match status" value="1"/>
</dbReference>
<dbReference type="SMART" id="SM00354">
    <property type="entry name" value="HTH_LACI"/>
    <property type="match status" value="1"/>
</dbReference>
<dbReference type="STRING" id="1122938.SAMN05660772_00047"/>
<name>A0A1W1UAQ2_9PAST</name>
<dbReference type="GO" id="GO:0005991">
    <property type="term" value="P:trehalose metabolic process"/>
    <property type="evidence" value="ECO:0007669"/>
    <property type="project" value="InterPro"/>
</dbReference>
<dbReference type="PROSITE" id="PS50932">
    <property type="entry name" value="HTH_LACI_2"/>
    <property type="match status" value="1"/>
</dbReference>
<protein>
    <submittedName>
        <fullName evidence="5">Transcriptional regulator, LacI family</fullName>
    </submittedName>
</protein>
<evidence type="ECO:0000313" key="5">
    <source>
        <dbReference type="EMBL" id="SMB78149.1"/>
    </source>
</evidence>
<feature type="domain" description="HTH lacI-type" evidence="4">
    <location>
        <begin position="3"/>
        <end position="57"/>
    </location>
</feature>
<dbReference type="GO" id="GO:0003700">
    <property type="term" value="F:DNA-binding transcription factor activity"/>
    <property type="evidence" value="ECO:0007669"/>
    <property type="project" value="TreeGrafter"/>
</dbReference>
<dbReference type="Pfam" id="PF13377">
    <property type="entry name" value="Peripla_BP_3"/>
    <property type="match status" value="1"/>
</dbReference>
<evidence type="ECO:0000256" key="1">
    <source>
        <dbReference type="ARBA" id="ARBA00023015"/>
    </source>
</evidence>
<keyword evidence="1" id="KW-0805">Transcription regulation</keyword>
<dbReference type="PRINTS" id="PR00036">
    <property type="entry name" value="HTHLACI"/>
</dbReference>
<reference evidence="6" key="1">
    <citation type="submission" date="2017-04" db="EMBL/GenBank/DDBJ databases">
        <authorList>
            <person name="Varghese N."/>
            <person name="Submissions S."/>
        </authorList>
    </citation>
    <scope>NUCLEOTIDE SEQUENCE [LARGE SCALE GENOMIC DNA]</scope>
    <source>
        <strain evidence="6">DSM 23072</strain>
    </source>
</reference>
<evidence type="ECO:0000256" key="2">
    <source>
        <dbReference type="ARBA" id="ARBA00023125"/>
    </source>
</evidence>
<evidence type="ECO:0000313" key="6">
    <source>
        <dbReference type="Proteomes" id="UP000192408"/>
    </source>
</evidence>
<keyword evidence="6" id="KW-1185">Reference proteome</keyword>
<dbReference type="Gene3D" id="3.40.50.2300">
    <property type="match status" value="2"/>
</dbReference>
<dbReference type="Proteomes" id="UP000192408">
    <property type="component" value="Unassembled WGS sequence"/>
</dbReference>
<evidence type="ECO:0000259" key="4">
    <source>
        <dbReference type="PROSITE" id="PS50932"/>
    </source>
</evidence>
<proteinExistence type="predicted"/>
<dbReference type="GO" id="GO:0045892">
    <property type="term" value="P:negative regulation of DNA-templated transcription"/>
    <property type="evidence" value="ECO:0007669"/>
    <property type="project" value="InterPro"/>
</dbReference>
<dbReference type="RefSeq" id="WP_084255166.1">
    <property type="nucleotide sequence ID" value="NZ_FWWV01000001.1"/>
</dbReference>
<dbReference type="PANTHER" id="PTHR30146:SF146">
    <property type="entry name" value="HTH-TYPE TRANSCRIPTIONAL REGULATOR TRER"/>
    <property type="match status" value="1"/>
</dbReference>
<dbReference type="PROSITE" id="PS00356">
    <property type="entry name" value="HTH_LACI_1"/>
    <property type="match status" value="1"/>
</dbReference>
<dbReference type="InterPro" id="IPR010982">
    <property type="entry name" value="Lambda_DNA-bd_dom_sf"/>
</dbReference>
<dbReference type="AlphaFoldDB" id="A0A1W1UAQ2"/>
<keyword evidence="2" id="KW-0238">DNA-binding</keyword>
<dbReference type="PANTHER" id="PTHR30146">
    <property type="entry name" value="LACI-RELATED TRANSCRIPTIONAL REPRESSOR"/>
    <property type="match status" value="1"/>
</dbReference>
<dbReference type="NCBIfam" id="TIGR02405">
    <property type="entry name" value="trehalos_R_Ecol"/>
    <property type="match status" value="1"/>
</dbReference>
<accession>A0A1W1UAQ2</accession>
<dbReference type="InterPro" id="IPR028082">
    <property type="entry name" value="Peripla_BP_I"/>
</dbReference>
<dbReference type="InterPro" id="IPR046335">
    <property type="entry name" value="LacI/GalR-like_sensor"/>
</dbReference>
<organism evidence="5 6">
    <name type="scientific">Pasteurella testudinis DSM 23072</name>
    <dbReference type="NCBI Taxonomy" id="1122938"/>
    <lineage>
        <taxon>Bacteria</taxon>
        <taxon>Pseudomonadati</taxon>
        <taxon>Pseudomonadota</taxon>
        <taxon>Gammaproteobacteria</taxon>
        <taxon>Pasteurellales</taxon>
        <taxon>Pasteurellaceae</taxon>
        <taxon>Pasteurella</taxon>
    </lineage>
</organism>
<keyword evidence="3" id="KW-0804">Transcription</keyword>
<dbReference type="CDD" id="cd01542">
    <property type="entry name" value="PBP1_TreR-like"/>
    <property type="match status" value="1"/>
</dbReference>
<dbReference type="SUPFAM" id="SSF47413">
    <property type="entry name" value="lambda repressor-like DNA-binding domains"/>
    <property type="match status" value="1"/>
</dbReference>
<dbReference type="InterPro" id="IPR000843">
    <property type="entry name" value="HTH_LacI"/>
</dbReference>
<dbReference type="SUPFAM" id="SSF53822">
    <property type="entry name" value="Periplasmic binding protein-like I"/>
    <property type="match status" value="1"/>
</dbReference>
<gene>
    <name evidence="5" type="ORF">SAMN05660772_00047</name>
</gene>
<dbReference type="Pfam" id="PF00356">
    <property type="entry name" value="LacI"/>
    <property type="match status" value="1"/>
</dbReference>
<evidence type="ECO:0000256" key="3">
    <source>
        <dbReference type="ARBA" id="ARBA00023163"/>
    </source>
</evidence>
<dbReference type="EMBL" id="FWWV01000001">
    <property type="protein sequence ID" value="SMB78149.1"/>
    <property type="molecule type" value="Genomic_DNA"/>
</dbReference>
<dbReference type="Gene3D" id="1.10.260.40">
    <property type="entry name" value="lambda repressor-like DNA-binding domains"/>
    <property type="match status" value="1"/>
</dbReference>